<organism evidence="1 2">
    <name type="scientific">Onchocerca volvulus</name>
    <dbReference type="NCBI Taxonomy" id="6282"/>
    <lineage>
        <taxon>Eukaryota</taxon>
        <taxon>Metazoa</taxon>
        <taxon>Ecdysozoa</taxon>
        <taxon>Nematoda</taxon>
        <taxon>Chromadorea</taxon>
        <taxon>Rhabditida</taxon>
        <taxon>Spirurina</taxon>
        <taxon>Spiruromorpha</taxon>
        <taxon>Filarioidea</taxon>
        <taxon>Onchocercidae</taxon>
        <taxon>Onchocerca</taxon>
    </lineage>
</organism>
<accession>A0A8R1XYI0</accession>
<evidence type="ECO:0000313" key="2">
    <source>
        <dbReference type="Proteomes" id="UP000024404"/>
    </source>
</evidence>
<evidence type="ECO:0000313" key="1">
    <source>
        <dbReference type="EnsemblMetazoa" id="OVOC4832.1"/>
    </source>
</evidence>
<sequence>MYYMLSFLQQIEIATQNGGEAERLKADSYPFSKEIESFQIDSSSTCAHIPDSRMLNQSVTYLIIMDTREEYMKILDYLLVQCKFGTKNSCNEALETAEFKLMNDWHSNQQQID</sequence>
<name>A0A8R1XYI0_ONCVO</name>
<reference evidence="2" key="1">
    <citation type="submission" date="2013-10" db="EMBL/GenBank/DDBJ databases">
        <title>Genome sequencing of Onchocerca volvulus.</title>
        <authorList>
            <person name="Cotton J."/>
            <person name="Tsai J."/>
            <person name="Stanley E."/>
            <person name="Tracey A."/>
            <person name="Holroyd N."/>
            <person name="Lustigman S."/>
            <person name="Berriman M."/>
        </authorList>
    </citation>
    <scope>NUCLEOTIDE SEQUENCE</scope>
</reference>
<reference evidence="1" key="2">
    <citation type="submission" date="2022-06" db="UniProtKB">
        <authorList>
            <consortium name="EnsemblMetazoa"/>
        </authorList>
    </citation>
    <scope>IDENTIFICATION</scope>
</reference>
<dbReference type="EMBL" id="CMVM020000144">
    <property type="status" value="NOT_ANNOTATED_CDS"/>
    <property type="molecule type" value="Genomic_DNA"/>
</dbReference>
<dbReference type="EnsemblMetazoa" id="OVOC4832.1">
    <property type="protein sequence ID" value="OVOC4832.1"/>
    <property type="gene ID" value="WBGene00241641"/>
</dbReference>
<protein>
    <submittedName>
        <fullName evidence="1">Uncharacterized protein</fullName>
    </submittedName>
</protein>
<dbReference type="AlphaFoldDB" id="A0A8R1XYI0"/>
<dbReference type="Proteomes" id="UP000024404">
    <property type="component" value="Unassembled WGS sequence"/>
</dbReference>
<keyword evidence="2" id="KW-1185">Reference proteome</keyword>
<proteinExistence type="predicted"/>